<feature type="domain" description="Glycosyl hydrolase family 13 catalytic" evidence="2">
    <location>
        <begin position="48"/>
        <end position="365"/>
    </location>
</feature>
<dbReference type="RefSeq" id="WP_073248190.1">
    <property type="nucleotide sequence ID" value="NZ_FQVG01000014.1"/>
</dbReference>
<dbReference type="SMART" id="SM00642">
    <property type="entry name" value="Aamy"/>
    <property type="match status" value="1"/>
</dbReference>
<dbReference type="CDD" id="cd11313">
    <property type="entry name" value="AmyAc_arch_bac_AmyA"/>
    <property type="match status" value="1"/>
</dbReference>
<accession>A0A1M4VZM0</accession>
<dbReference type="GO" id="GO:0016798">
    <property type="term" value="F:hydrolase activity, acting on glycosyl bonds"/>
    <property type="evidence" value="ECO:0007669"/>
    <property type="project" value="UniProtKB-KW"/>
</dbReference>
<keyword evidence="3" id="KW-0378">Hydrolase</keyword>
<dbReference type="Gene3D" id="3.20.20.80">
    <property type="entry name" value="Glycosidases"/>
    <property type="match status" value="1"/>
</dbReference>
<gene>
    <name evidence="3" type="ORF">SAMN02746091_01024</name>
</gene>
<sequence>MKKRIALFLIIILTIINLAGCGFKATKTETKKTLIREPEWIKNSVIYEVNVRQYTKEGTFKAFREHLPRLKEMGVDVLWFMPIYPISEKNRKGTLGSYYSIKDYKAVNPEFGTLEEFKELVDECHKMGFKVILDWVANHTGWDHLWIKNKDWYLTDSEGNIVNPPGTDWTDVAQLNYKNEEMRKAMIDAMVFWVKEVGVDGYRCDVAGRVPVDFWEKARVELEKIKPVYMLAEDEGNREYLNKAFNSNYNWRLMHLMESIANGRTDAFGIRRFAENFDKIYPNYSYPMNFITNHDENSWNGTEFERMKDSVNVMAMLTFTLPGIPLIYSGQEAALNRRLNFFEKDEIEWKNYPMQGFYKNLIRLKKENRALWNGEHGGSIKFIDVKNDNVLAFVRENEGNRVLVFANLSDKSFDLEVPLNEYAGKYTDFNTNDKVKLKKNHLVKFSPWSYTIYVSSK</sequence>
<keyword evidence="3" id="KW-0326">Glycosidase</keyword>
<protein>
    <submittedName>
        <fullName evidence="3">Glycosidase</fullName>
    </submittedName>
</protein>
<evidence type="ECO:0000313" key="3">
    <source>
        <dbReference type="EMBL" id="SHE74451.1"/>
    </source>
</evidence>
<dbReference type="EMBL" id="FQVG01000014">
    <property type="protein sequence ID" value="SHE74451.1"/>
    <property type="molecule type" value="Genomic_DNA"/>
</dbReference>
<name>A0A1M4VZM0_9CLOT</name>
<dbReference type="Proteomes" id="UP000184423">
    <property type="component" value="Unassembled WGS sequence"/>
</dbReference>
<dbReference type="InterPro" id="IPR013780">
    <property type="entry name" value="Glyco_hydro_b"/>
</dbReference>
<dbReference type="GO" id="GO:0005975">
    <property type="term" value="P:carbohydrate metabolic process"/>
    <property type="evidence" value="ECO:0007669"/>
    <property type="project" value="InterPro"/>
</dbReference>
<dbReference type="AlphaFoldDB" id="A0A1M4VZM0"/>
<evidence type="ECO:0000256" key="1">
    <source>
        <dbReference type="ARBA" id="ARBA00008061"/>
    </source>
</evidence>
<dbReference type="PANTHER" id="PTHR47786">
    <property type="entry name" value="ALPHA-1,4-GLUCAN:MALTOSE-1-PHOSPHATE MALTOSYLTRANSFERASE"/>
    <property type="match status" value="1"/>
</dbReference>
<reference evidence="4" key="1">
    <citation type="submission" date="2016-11" db="EMBL/GenBank/DDBJ databases">
        <authorList>
            <person name="Varghese N."/>
            <person name="Submissions S."/>
        </authorList>
    </citation>
    <scope>NUCLEOTIDE SEQUENCE [LARGE SCALE GENOMIC DNA]</scope>
    <source>
        <strain evidence="4">DSM 10124</strain>
    </source>
</reference>
<dbReference type="SUPFAM" id="SSF51445">
    <property type="entry name" value="(Trans)glycosidases"/>
    <property type="match status" value="1"/>
</dbReference>
<evidence type="ECO:0000313" key="4">
    <source>
        <dbReference type="Proteomes" id="UP000184423"/>
    </source>
</evidence>
<comment type="similarity">
    <text evidence="1">Belongs to the glycosyl hydrolase 13 family.</text>
</comment>
<keyword evidence="4" id="KW-1185">Reference proteome</keyword>
<dbReference type="InterPro" id="IPR032091">
    <property type="entry name" value="Malt_amylase-like_C"/>
</dbReference>
<evidence type="ECO:0000259" key="2">
    <source>
        <dbReference type="SMART" id="SM00642"/>
    </source>
</evidence>
<dbReference type="InterPro" id="IPR017853">
    <property type="entry name" value="GH"/>
</dbReference>
<proteinExistence type="inferred from homology"/>
<dbReference type="PANTHER" id="PTHR47786:SF2">
    <property type="entry name" value="GLYCOSYL HYDROLASE FAMILY 13 CATALYTIC DOMAIN-CONTAINING PROTEIN"/>
    <property type="match status" value="1"/>
</dbReference>
<dbReference type="Pfam" id="PF16657">
    <property type="entry name" value="Malt_amylase_C"/>
    <property type="match status" value="1"/>
</dbReference>
<dbReference type="Gene3D" id="2.60.40.1180">
    <property type="entry name" value="Golgi alpha-mannosidase II"/>
    <property type="match status" value="1"/>
</dbReference>
<dbReference type="Pfam" id="PF00128">
    <property type="entry name" value="Alpha-amylase"/>
    <property type="match status" value="1"/>
</dbReference>
<dbReference type="InterPro" id="IPR006047">
    <property type="entry name" value="GH13_cat_dom"/>
</dbReference>
<dbReference type="SUPFAM" id="SSF51011">
    <property type="entry name" value="Glycosyl hydrolase domain"/>
    <property type="match status" value="1"/>
</dbReference>
<organism evidence="3 4">
    <name type="scientific">Caloramator proteoclasticus DSM 10124</name>
    <dbReference type="NCBI Taxonomy" id="1121262"/>
    <lineage>
        <taxon>Bacteria</taxon>
        <taxon>Bacillati</taxon>
        <taxon>Bacillota</taxon>
        <taxon>Clostridia</taxon>
        <taxon>Eubacteriales</taxon>
        <taxon>Clostridiaceae</taxon>
        <taxon>Caloramator</taxon>
    </lineage>
</organism>